<evidence type="ECO:0000313" key="12">
    <source>
        <dbReference type="EMBL" id="KAH3662306.1"/>
    </source>
</evidence>
<dbReference type="AlphaFoldDB" id="A0A9P8NZU9"/>
<evidence type="ECO:0000256" key="9">
    <source>
        <dbReference type="ARBA" id="ARBA00023136"/>
    </source>
</evidence>
<name>A0A9P8NZU9_9ASCO</name>
<feature type="compositionally biased region" description="Polar residues" evidence="10">
    <location>
        <begin position="69"/>
        <end position="86"/>
    </location>
</feature>
<dbReference type="GO" id="GO:0046354">
    <property type="term" value="P:mannan biosynthetic process"/>
    <property type="evidence" value="ECO:0007669"/>
    <property type="project" value="TreeGrafter"/>
</dbReference>
<comment type="caution">
    <text evidence="12">The sequence shown here is derived from an EMBL/GenBank/DDBJ whole genome shotgun (WGS) entry which is preliminary data.</text>
</comment>
<dbReference type="InterPro" id="IPR029044">
    <property type="entry name" value="Nucleotide-diphossugar_trans"/>
</dbReference>
<sequence length="596" mass="67954">MQIVGLRIRRVYVLVLIFLVLTVLVYSVSVREPPVDENARIKDILRSANQTLDMEPEKILDNIQRGPPESSSTTHAAVATNLSGPQATGVDTKPKDKPKKKKPAVTLEEYEKSRAQVIKAIFKLISSVRPTEKYNDRRSNRGDDSPLSHSLLTEDILAEFFQFPAEFVDAFSQSHAEALQRIRDIKFPDGLYKGNGVVMIGGDNYSWLTLLAIDLMRKNGGDLPVEVIIPRRDDSEPDFCGKYLPALNAKCVFLTDLLGENFESEIEINKYQYKGIALLASSFENLLLLDSDDIPVAPVTSRLFETAPFTEYGMVFWPDFWKRSTSPTFYKIANCPVENIRIRDCQVNYPPSQWSTLRPKDARSLIPFHDRKGAIPDKSTESGQLLISKKHHADVVLLSLYYNAYGPDGYYSLLSQGVAGEGDKDTFPAAATVLGKEFYQLKKNVGVNGFWRNGDYRGVGMLQYDPIRDYENYMEFIDSHKHSDEEFEAGNIDNFLNPDERNSVMFAHCNFPKLFPDELLHDFVVRDSNEHIKMLGSGQIPGNYEHQFWKVMYDYLCVDRIELAYTKSREQLNDPAQRTKFCEGRFKEHLDWLATQ</sequence>
<evidence type="ECO:0008006" key="14">
    <source>
        <dbReference type="Google" id="ProtNLM"/>
    </source>
</evidence>
<keyword evidence="9 11" id="KW-0472">Membrane</keyword>
<keyword evidence="13" id="KW-1185">Reference proteome</keyword>
<dbReference type="InterPro" id="IPR022751">
    <property type="entry name" value="Alpha_mannosyltransferase"/>
</dbReference>
<evidence type="ECO:0000256" key="6">
    <source>
        <dbReference type="ARBA" id="ARBA00022968"/>
    </source>
</evidence>
<evidence type="ECO:0000256" key="2">
    <source>
        <dbReference type="ARBA" id="ARBA00004922"/>
    </source>
</evidence>
<keyword evidence="7 11" id="KW-1133">Transmembrane helix</keyword>
<feature type="transmembrane region" description="Helical" evidence="11">
    <location>
        <begin position="12"/>
        <end position="30"/>
    </location>
</feature>
<evidence type="ECO:0000256" key="10">
    <source>
        <dbReference type="SAM" id="MobiDB-lite"/>
    </source>
</evidence>
<evidence type="ECO:0000313" key="13">
    <source>
        <dbReference type="Proteomes" id="UP000769157"/>
    </source>
</evidence>
<dbReference type="GeneID" id="70237520"/>
<dbReference type="PANTHER" id="PTHR31646:SF1">
    <property type="entry name" value="ALPHA-1,2-MANNOSYLTRANSFERASE MNN2"/>
    <property type="match status" value="1"/>
</dbReference>
<protein>
    <recommendedName>
        <fullName evidence="14">Alpha-1,2-mannosyltransferase</fullName>
    </recommendedName>
</protein>
<comment type="subcellular location">
    <subcellularLocation>
        <location evidence="1">Golgi apparatus membrane</location>
        <topology evidence="1">Single-pass type II membrane protein</topology>
    </subcellularLocation>
</comment>
<dbReference type="Proteomes" id="UP000769157">
    <property type="component" value="Unassembled WGS sequence"/>
</dbReference>
<dbReference type="Pfam" id="PF11051">
    <property type="entry name" value="Mannosyl_trans3"/>
    <property type="match status" value="1"/>
</dbReference>
<proteinExistence type="inferred from homology"/>
<dbReference type="RefSeq" id="XP_046059395.1">
    <property type="nucleotide sequence ID" value="XM_046206751.1"/>
</dbReference>
<organism evidence="12 13">
    <name type="scientific">Ogataea philodendri</name>
    <dbReference type="NCBI Taxonomy" id="1378263"/>
    <lineage>
        <taxon>Eukaryota</taxon>
        <taxon>Fungi</taxon>
        <taxon>Dikarya</taxon>
        <taxon>Ascomycota</taxon>
        <taxon>Saccharomycotina</taxon>
        <taxon>Pichiomycetes</taxon>
        <taxon>Pichiales</taxon>
        <taxon>Pichiaceae</taxon>
        <taxon>Ogataea</taxon>
    </lineage>
</organism>
<comment type="pathway">
    <text evidence="2">Protein modification; protein glycosylation.</text>
</comment>
<comment type="similarity">
    <text evidence="3">Belongs to the MNN1/MNT family.</text>
</comment>
<evidence type="ECO:0000256" key="3">
    <source>
        <dbReference type="ARBA" id="ARBA00009105"/>
    </source>
</evidence>
<dbReference type="SUPFAM" id="SSF53448">
    <property type="entry name" value="Nucleotide-diphospho-sugar transferases"/>
    <property type="match status" value="1"/>
</dbReference>
<evidence type="ECO:0000256" key="7">
    <source>
        <dbReference type="ARBA" id="ARBA00022989"/>
    </source>
</evidence>
<evidence type="ECO:0000256" key="11">
    <source>
        <dbReference type="SAM" id="Phobius"/>
    </source>
</evidence>
<dbReference type="GO" id="GO:0000026">
    <property type="term" value="F:alpha-1,2-mannosyltransferase activity"/>
    <property type="evidence" value="ECO:0007669"/>
    <property type="project" value="TreeGrafter"/>
</dbReference>
<keyword evidence="4" id="KW-0808">Transferase</keyword>
<accession>A0A9P8NZU9</accession>
<evidence type="ECO:0000256" key="1">
    <source>
        <dbReference type="ARBA" id="ARBA00004323"/>
    </source>
</evidence>
<evidence type="ECO:0000256" key="5">
    <source>
        <dbReference type="ARBA" id="ARBA00022692"/>
    </source>
</evidence>
<keyword evidence="6" id="KW-0735">Signal-anchor</keyword>
<dbReference type="EMBL" id="JAEUBE010000378">
    <property type="protein sequence ID" value="KAH3662306.1"/>
    <property type="molecule type" value="Genomic_DNA"/>
</dbReference>
<keyword evidence="5 11" id="KW-0812">Transmembrane</keyword>
<reference evidence="12" key="2">
    <citation type="submission" date="2021-01" db="EMBL/GenBank/DDBJ databases">
        <authorList>
            <person name="Schikora-Tamarit M.A."/>
        </authorList>
    </citation>
    <scope>NUCLEOTIDE SEQUENCE</scope>
    <source>
        <strain evidence="12">CBS6075</strain>
    </source>
</reference>
<dbReference type="OrthoDB" id="430354at2759"/>
<dbReference type="GO" id="GO:0000139">
    <property type="term" value="C:Golgi membrane"/>
    <property type="evidence" value="ECO:0007669"/>
    <property type="project" value="UniProtKB-SubCell"/>
</dbReference>
<dbReference type="PANTHER" id="PTHR31646">
    <property type="entry name" value="ALPHA-1,2-MANNOSYLTRANSFERASE MNN2"/>
    <property type="match status" value="1"/>
</dbReference>
<evidence type="ECO:0000256" key="8">
    <source>
        <dbReference type="ARBA" id="ARBA00023034"/>
    </source>
</evidence>
<reference evidence="12" key="1">
    <citation type="journal article" date="2021" name="Open Biol.">
        <title>Shared evolutionary footprints suggest mitochondrial oxidative damage underlies multiple complex I losses in fungi.</title>
        <authorList>
            <person name="Schikora-Tamarit M.A."/>
            <person name="Marcet-Houben M."/>
            <person name="Nosek J."/>
            <person name="Gabaldon T."/>
        </authorList>
    </citation>
    <scope>NUCLEOTIDE SEQUENCE</scope>
    <source>
        <strain evidence="12">CBS6075</strain>
    </source>
</reference>
<feature type="region of interest" description="Disordered" evidence="10">
    <location>
        <begin position="62"/>
        <end position="106"/>
    </location>
</feature>
<keyword evidence="8" id="KW-0333">Golgi apparatus</keyword>
<evidence type="ECO:0000256" key="4">
    <source>
        <dbReference type="ARBA" id="ARBA00022679"/>
    </source>
</evidence>
<gene>
    <name evidence="12" type="ORF">OGAPHI_005556</name>
</gene>